<proteinExistence type="inferred from homology"/>
<keyword evidence="9" id="KW-1185">Reference proteome</keyword>
<evidence type="ECO:0000256" key="5">
    <source>
        <dbReference type="ARBA" id="ARBA00023136"/>
    </source>
</evidence>
<dbReference type="AlphaFoldDB" id="A0AAV9BX27"/>
<dbReference type="Gene3D" id="1.20.1260.100">
    <property type="entry name" value="TspO/MBR protein"/>
    <property type="match status" value="1"/>
</dbReference>
<dbReference type="PANTHER" id="PTHR10057">
    <property type="entry name" value="PERIPHERAL-TYPE BENZODIAZEPINE RECEPTOR"/>
    <property type="match status" value="1"/>
</dbReference>
<name>A0AAV9BX27_ACOGR</name>
<evidence type="ECO:0000256" key="4">
    <source>
        <dbReference type="ARBA" id="ARBA00022989"/>
    </source>
</evidence>
<comment type="subcellular location">
    <subcellularLocation>
        <location evidence="1">Membrane</location>
        <topology evidence="1">Multi-pass membrane protein</topology>
    </subcellularLocation>
</comment>
<evidence type="ECO:0000256" key="2">
    <source>
        <dbReference type="ARBA" id="ARBA00007524"/>
    </source>
</evidence>
<organism evidence="8 9">
    <name type="scientific">Acorus gramineus</name>
    <name type="common">Dwarf sweet flag</name>
    <dbReference type="NCBI Taxonomy" id="55184"/>
    <lineage>
        <taxon>Eukaryota</taxon>
        <taxon>Viridiplantae</taxon>
        <taxon>Streptophyta</taxon>
        <taxon>Embryophyta</taxon>
        <taxon>Tracheophyta</taxon>
        <taxon>Spermatophyta</taxon>
        <taxon>Magnoliopsida</taxon>
        <taxon>Liliopsida</taxon>
        <taxon>Acoraceae</taxon>
        <taxon>Acorus</taxon>
    </lineage>
</organism>
<evidence type="ECO:0008006" key="10">
    <source>
        <dbReference type="Google" id="ProtNLM"/>
    </source>
</evidence>
<dbReference type="FunFam" id="1.20.1260.100:FF:000001">
    <property type="entry name" value="translocator protein 2"/>
    <property type="match status" value="1"/>
</dbReference>
<dbReference type="GO" id="GO:0016020">
    <property type="term" value="C:membrane"/>
    <property type="evidence" value="ECO:0007669"/>
    <property type="project" value="UniProtKB-SubCell"/>
</dbReference>
<protein>
    <recommendedName>
        <fullName evidence="10">Peripheral-type benzodiazepine receptor</fullName>
    </recommendedName>
</protein>
<dbReference type="GO" id="GO:0033013">
    <property type="term" value="P:tetrapyrrole metabolic process"/>
    <property type="evidence" value="ECO:0007669"/>
    <property type="project" value="UniProtKB-ARBA"/>
</dbReference>
<reference evidence="8" key="1">
    <citation type="journal article" date="2023" name="Nat. Commun.">
        <title>Diploid and tetraploid genomes of Acorus and the evolution of monocots.</title>
        <authorList>
            <person name="Ma L."/>
            <person name="Liu K.W."/>
            <person name="Li Z."/>
            <person name="Hsiao Y.Y."/>
            <person name="Qi Y."/>
            <person name="Fu T."/>
            <person name="Tang G.D."/>
            <person name="Zhang D."/>
            <person name="Sun W.H."/>
            <person name="Liu D.K."/>
            <person name="Li Y."/>
            <person name="Chen G.Z."/>
            <person name="Liu X.D."/>
            <person name="Liao X.Y."/>
            <person name="Jiang Y.T."/>
            <person name="Yu X."/>
            <person name="Hao Y."/>
            <person name="Huang J."/>
            <person name="Zhao X.W."/>
            <person name="Ke S."/>
            <person name="Chen Y.Y."/>
            <person name="Wu W.L."/>
            <person name="Hsu J.L."/>
            <person name="Lin Y.F."/>
            <person name="Huang M.D."/>
            <person name="Li C.Y."/>
            <person name="Huang L."/>
            <person name="Wang Z.W."/>
            <person name="Zhao X."/>
            <person name="Zhong W.Y."/>
            <person name="Peng D.H."/>
            <person name="Ahmad S."/>
            <person name="Lan S."/>
            <person name="Zhang J.S."/>
            <person name="Tsai W.C."/>
            <person name="Van de Peer Y."/>
            <person name="Liu Z.J."/>
        </authorList>
    </citation>
    <scope>NUCLEOTIDE SEQUENCE</scope>
    <source>
        <strain evidence="8">SCP</strain>
    </source>
</reference>
<evidence type="ECO:0000256" key="1">
    <source>
        <dbReference type="ARBA" id="ARBA00004141"/>
    </source>
</evidence>
<feature type="transmembrane region" description="Helical" evidence="7">
    <location>
        <begin position="91"/>
        <end position="112"/>
    </location>
</feature>
<feature type="transmembrane region" description="Helical" evidence="7">
    <location>
        <begin position="132"/>
        <end position="153"/>
    </location>
</feature>
<comment type="caution">
    <text evidence="8">The sequence shown here is derived from an EMBL/GenBank/DDBJ whole genome shotgun (WGS) entry which is preliminary data.</text>
</comment>
<dbReference type="CDD" id="cd15904">
    <property type="entry name" value="TSPO_MBR"/>
    <property type="match status" value="1"/>
</dbReference>
<accession>A0AAV9BX27</accession>
<dbReference type="Proteomes" id="UP001179952">
    <property type="component" value="Unassembled WGS sequence"/>
</dbReference>
<keyword evidence="5 7" id="KW-0472">Membrane</keyword>
<comment type="similarity">
    <text evidence="2">Belongs to the TspO/BZRP family.</text>
</comment>
<feature type="region of interest" description="Disordered" evidence="6">
    <location>
        <begin position="54"/>
        <end position="82"/>
    </location>
</feature>
<reference evidence="8" key="2">
    <citation type="submission" date="2023-06" db="EMBL/GenBank/DDBJ databases">
        <authorList>
            <person name="Ma L."/>
            <person name="Liu K.-W."/>
            <person name="Li Z."/>
            <person name="Hsiao Y.-Y."/>
            <person name="Qi Y."/>
            <person name="Fu T."/>
            <person name="Tang G."/>
            <person name="Zhang D."/>
            <person name="Sun W.-H."/>
            <person name="Liu D.-K."/>
            <person name="Li Y."/>
            <person name="Chen G.-Z."/>
            <person name="Liu X.-D."/>
            <person name="Liao X.-Y."/>
            <person name="Jiang Y.-T."/>
            <person name="Yu X."/>
            <person name="Hao Y."/>
            <person name="Huang J."/>
            <person name="Zhao X.-W."/>
            <person name="Ke S."/>
            <person name="Chen Y.-Y."/>
            <person name="Wu W.-L."/>
            <person name="Hsu J.-L."/>
            <person name="Lin Y.-F."/>
            <person name="Huang M.-D."/>
            <person name="Li C.-Y."/>
            <person name="Huang L."/>
            <person name="Wang Z.-W."/>
            <person name="Zhao X."/>
            <person name="Zhong W.-Y."/>
            <person name="Peng D.-H."/>
            <person name="Ahmad S."/>
            <person name="Lan S."/>
            <person name="Zhang J.-S."/>
            <person name="Tsai W.-C."/>
            <person name="Van De Peer Y."/>
            <person name="Liu Z.-J."/>
        </authorList>
    </citation>
    <scope>NUCLEOTIDE SEQUENCE</scope>
    <source>
        <strain evidence="8">SCP</strain>
        <tissue evidence="8">Leaves</tissue>
    </source>
</reference>
<keyword evidence="4 7" id="KW-1133">Transmembrane helix</keyword>
<dbReference type="PANTHER" id="PTHR10057:SF0">
    <property type="entry name" value="TRANSLOCATOR PROTEIN"/>
    <property type="match status" value="1"/>
</dbReference>
<dbReference type="EMBL" id="JAUJYN010000001">
    <property type="protein sequence ID" value="KAK1280786.1"/>
    <property type="molecule type" value="Genomic_DNA"/>
</dbReference>
<evidence type="ECO:0000256" key="6">
    <source>
        <dbReference type="SAM" id="MobiDB-lite"/>
    </source>
</evidence>
<dbReference type="InterPro" id="IPR004307">
    <property type="entry name" value="TspO_MBR"/>
</dbReference>
<dbReference type="Pfam" id="PF03073">
    <property type="entry name" value="TspO_MBR"/>
    <property type="match status" value="1"/>
</dbReference>
<sequence length="238" mass="25638">MHASLQTSFFHVPLSLSPPPSNTYPPPPEPTHLSFTSTLFNLIPISSIKQTQIPSLSKMASQDLRQRSKDEPTTTTTTNRRAKKLAMARRGLKSLSIAVAVPFTLTLLTIYLSGSSSSSIATAKPIWHPPVWAFHVASLSSSSIMGLSAWLVWAEGGFRRRPVMAGLYLAQLVLGLLWGPVVFGLGAVRVGLGVCVGLFVALLGCAQGFREVNPIAGDLVKPCLAWVSFLALLNYKLV</sequence>
<evidence type="ECO:0000256" key="7">
    <source>
        <dbReference type="SAM" id="Phobius"/>
    </source>
</evidence>
<evidence type="ECO:0000256" key="3">
    <source>
        <dbReference type="ARBA" id="ARBA00022692"/>
    </source>
</evidence>
<evidence type="ECO:0000313" key="8">
    <source>
        <dbReference type="EMBL" id="KAK1280786.1"/>
    </source>
</evidence>
<keyword evidence="3 7" id="KW-0812">Transmembrane</keyword>
<evidence type="ECO:0000313" key="9">
    <source>
        <dbReference type="Proteomes" id="UP001179952"/>
    </source>
</evidence>
<feature type="transmembrane region" description="Helical" evidence="7">
    <location>
        <begin position="165"/>
        <end position="183"/>
    </location>
</feature>
<gene>
    <name evidence="8" type="ORF">QJS04_geneDACA019704</name>
</gene>
<dbReference type="InterPro" id="IPR038330">
    <property type="entry name" value="TspO/MBR-related_sf"/>
</dbReference>